<keyword evidence="4" id="KW-0235">DNA replication</keyword>
<keyword evidence="8" id="KW-0460">Magnesium</keyword>
<dbReference type="InterPro" id="IPR000182">
    <property type="entry name" value="GNAT_dom"/>
</dbReference>
<evidence type="ECO:0000313" key="20">
    <source>
        <dbReference type="Proteomes" id="UP001330434"/>
    </source>
</evidence>
<dbReference type="EC" id="3.6.1.55" evidence="12"/>
<dbReference type="InterPro" id="IPR047127">
    <property type="entry name" value="MutT-like"/>
</dbReference>
<evidence type="ECO:0000256" key="17">
    <source>
        <dbReference type="RuleBase" id="RU003476"/>
    </source>
</evidence>
<keyword evidence="3" id="KW-0515">Mutator protein</keyword>
<evidence type="ECO:0000256" key="5">
    <source>
        <dbReference type="ARBA" id="ARBA00022723"/>
    </source>
</evidence>
<dbReference type="EMBL" id="CP133270">
    <property type="protein sequence ID" value="WVX65909.1"/>
    <property type="molecule type" value="Genomic_DNA"/>
</dbReference>
<keyword evidence="7 17" id="KW-0378">Hydrolase</keyword>
<evidence type="ECO:0000259" key="18">
    <source>
        <dbReference type="PROSITE" id="PS51462"/>
    </source>
</evidence>
<evidence type="ECO:0000256" key="12">
    <source>
        <dbReference type="ARBA" id="ARBA00038905"/>
    </source>
</evidence>
<organism evidence="19 20">
    <name type="scientific">Candidatus Bealeia paramacronuclearis</name>
    <dbReference type="NCBI Taxonomy" id="1921001"/>
    <lineage>
        <taxon>Bacteria</taxon>
        <taxon>Pseudomonadati</taxon>
        <taxon>Pseudomonadota</taxon>
        <taxon>Alphaproteobacteria</taxon>
        <taxon>Holosporales</taxon>
        <taxon>Holosporaceae</taxon>
        <taxon>Candidatus Bealeia</taxon>
    </lineage>
</organism>
<dbReference type="SUPFAM" id="SSF55729">
    <property type="entry name" value="Acyl-CoA N-acyltransferases (Nat)"/>
    <property type="match status" value="1"/>
</dbReference>
<dbReference type="InterPro" id="IPR016181">
    <property type="entry name" value="Acyl_CoA_acyltransferase"/>
</dbReference>
<evidence type="ECO:0000256" key="16">
    <source>
        <dbReference type="ARBA" id="ARBA00042798"/>
    </source>
</evidence>
<dbReference type="Proteomes" id="UP001330434">
    <property type="component" value="Chromosome"/>
</dbReference>
<comment type="catalytic activity">
    <reaction evidence="11">
        <text>8-oxo-GTP + H2O = 8-oxo-GMP + diphosphate + H(+)</text>
        <dbReference type="Rhea" id="RHEA:67616"/>
        <dbReference type="ChEBI" id="CHEBI:15377"/>
        <dbReference type="ChEBI" id="CHEBI:15378"/>
        <dbReference type="ChEBI" id="CHEBI:33019"/>
        <dbReference type="ChEBI" id="CHEBI:143553"/>
        <dbReference type="ChEBI" id="CHEBI:145694"/>
    </reaction>
</comment>
<dbReference type="Pfam" id="PF00293">
    <property type="entry name" value="NUDIX"/>
    <property type="match status" value="1"/>
</dbReference>
<dbReference type="Pfam" id="PF13302">
    <property type="entry name" value="Acetyltransf_3"/>
    <property type="match status" value="1"/>
</dbReference>
<accession>A0ABZ2C4L8</accession>
<dbReference type="Gene3D" id="3.90.79.10">
    <property type="entry name" value="Nucleoside Triphosphate Pyrophosphohydrolase"/>
    <property type="match status" value="1"/>
</dbReference>
<evidence type="ECO:0000256" key="2">
    <source>
        <dbReference type="ARBA" id="ARBA00005582"/>
    </source>
</evidence>
<comment type="catalytic activity">
    <reaction evidence="10">
        <text>8-oxo-dGTP + H2O = 8-oxo-dGMP + diphosphate + H(+)</text>
        <dbReference type="Rhea" id="RHEA:31575"/>
        <dbReference type="ChEBI" id="CHEBI:15377"/>
        <dbReference type="ChEBI" id="CHEBI:15378"/>
        <dbReference type="ChEBI" id="CHEBI:33019"/>
        <dbReference type="ChEBI" id="CHEBI:63224"/>
        <dbReference type="ChEBI" id="CHEBI:77896"/>
        <dbReference type="EC" id="3.6.1.55"/>
    </reaction>
</comment>
<dbReference type="SUPFAM" id="SSF55811">
    <property type="entry name" value="Nudix"/>
    <property type="match status" value="1"/>
</dbReference>
<reference evidence="19 20" key="1">
    <citation type="journal article" date="2024" name="Environ. Microbiol.">
        <title>Novel evolutionary insights on the interactions of the Holosporales (Alphaproteobacteria) with eukaryotic hosts from comparative genomics.</title>
        <authorList>
            <person name="Giovannini M."/>
            <person name="Petroni G."/>
            <person name="Castelli M."/>
        </authorList>
    </citation>
    <scope>NUCLEOTIDE SEQUENCE [LARGE SCALE GENOMIC DNA]</scope>
    <source>
        <strain evidence="19 20">US_Bl 15I1</strain>
    </source>
</reference>
<dbReference type="PANTHER" id="PTHR47707:SF1">
    <property type="entry name" value="NUDIX HYDROLASE FAMILY PROTEIN"/>
    <property type="match status" value="1"/>
</dbReference>
<evidence type="ECO:0000256" key="3">
    <source>
        <dbReference type="ARBA" id="ARBA00022457"/>
    </source>
</evidence>
<protein>
    <recommendedName>
        <fullName evidence="13">8-oxo-dGTP diphosphatase</fullName>
        <ecNumber evidence="12">3.6.1.55</ecNumber>
    </recommendedName>
    <alternativeName>
        <fullName evidence="16">7,8-dihydro-8-oxoguanine-triphosphatase</fullName>
    </alternativeName>
    <alternativeName>
        <fullName evidence="15">Mutator protein MutT</fullName>
    </alternativeName>
    <alternativeName>
        <fullName evidence="14">dGTP pyrophosphohydrolase</fullName>
    </alternativeName>
</protein>
<keyword evidence="9" id="KW-0234">DNA repair</keyword>
<dbReference type="PANTHER" id="PTHR47707">
    <property type="entry name" value="8-OXO-DGTP DIPHOSPHATASE"/>
    <property type="match status" value="1"/>
</dbReference>
<evidence type="ECO:0000256" key="8">
    <source>
        <dbReference type="ARBA" id="ARBA00022842"/>
    </source>
</evidence>
<evidence type="ECO:0000256" key="4">
    <source>
        <dbReference type="ARBA" id="ARBA00022705"/>
    </source>
</evidence>
<gene>
    <name evidence="19" type="ORF">Bealeia1_00075</name>
</gene>
<dbReference type="PROSITE" id="PS00893">
    <property type="entry name" value="NUDIX_BOX"/>
    <property type="match status" value="1"/>
</dbReference>
<evidence type="ECO:0000256" key="14">
    <source>
        <dbReference type="ARBA" id="ARBA00041592"/>
    </source>
</evidence>
<name>A0ABZ2C4L8_9PROT</name>
<evidence type="ECO:0000313" key="19">
    <source>
        <dbReference type="EMBL" id="WVX65909.1"/>
    </source>
</evidence>
<dbReference type="InterPro" id="IPR020476">
    <property type="entry name" value="Nudix_hydrolase"/>
</dbReference>
<dbReference type="InterPro" id="IPR015797">
    <property type="entry name" value="NUDIX_hydrolase-like_dom_sf"/>
</dbReference>
<proteinExistence type="inferred from homology"/>
<dbReference type="RefSeq" id="WP_331256478.1">
    <property type="nucleotide sequence ID" value="NZ_CP133270.1"/>
</dbReference>
<keyword evidence="5" id="KW-0479">Metal-binding</keyword>
<evidence type="ECO:0000256" key="6">
    <source>
        <dbReference type="ARBA" id="ARBA00022763"/>
    </source>
</evidence>
<comment type="similarity">
    <text evidence="2 17">Belongs to the Nudix hydrolase family.</text>
</comment>
<keyword evidence="20" id="KW-1185">Reference proteome</keyword>
<evidence type="ECO:0000256" key="10">
    <source>
        <dbReference type="ARBA" id="ARBA00035861"/>
    </source>
</evidence>
<sequence>MTFEMLKNRPFLPLASERLLLRPIHKNDAKALAKLANNHNVSKTLARMPYPYSLQDAHDFIERKVREMKDGSPTLVLSILNRTSHEFLGIISYENGTLGYWLGEPFWGQGFMKEAFQSFIHFLFDFCEIPEFEISAMPLNTASVRIIEGGGCLPTFQKELYSNATQSAHLGQYYALTRENYWARYCAKDVPVVWVVAAAILKDQKLLVAERPQGKSMAGVWELPGGKIESGETPEAALARELHEELGIEVHHEDLKPLTFASYRYPKFHLVMPFFTLTTWRGDLHGKEGQNLAWISYSDLENIPTPAADIALFHKLGAVMKNQGLWG</sequence>
<keyword evidence="6" id="KW-0227">DNA damage</keyword>
<dbReference type="CDD" id="cd03425">
    <property type="entry name" value="NUDIX_MutT_NudA_like"/>
    <property type="match status" value="1"/>
</dbReference>
<feature type="domain" description="Nudix hydrolase" evidence="18">
    <location>
        <begin position="191"/>
        <end position="318"/>
    </location>
</feature>
<evidence type="ECO:0000256" key="13">
    <source>
        <dbReference type="ARBA" id="ARBA00040794"/>
    </source>
</evidence>
<dbReference type="Gene3D" id="3.40.630.30">
    <property type="match status" value="1"/>
</dbReference>
<evidence type="ECO:0000256" key="11">
    <source>
        <dbReference type="ARBA" id="ARBA00036904"/>
    </source>
</evidence>
<dbReference type="PRINTS" id="PR00502">
    <property type="entry name" value="NUDIXFAMILY"/>
</dbReference>
<evidence type="ECO:0000256" key="7">
    <source>
        <dbReference type="ARBA" id="ARBA00022801"/>
    </source>
</evidence>
<comment type="cofactor">
    <cofactor evidence="1">
        <name>Mg(2+)</name>
        <dbReference type="ChEBI" id="CHEBI:18420"/>
    </cofactor>
</comment>
<evidence type="ECO:0000256" key="9">
    <source>
        <dbReference type="ARBA" id="ARBA00023204"/>
    </source>
</evidence>
<evidence type="ECO:0000256" key="1">
    <source>
        <dbReference type="ARBA" id="ARBA00001946"/>
    </source>
</evidence>
<dbReference type="PROSITE" id="PS51462">
    <property type="entry name" value="NUDIX"/>
    <property type="match status" value="1"/>
</dbReference>
<evidence type="ECO:0000256" key="15">
    <source>
        <dbReference type="ARBA" id="ARBA00041979"/>
    </source>
</evidence>
<dbReference type="InterPro" id="IPR000086">
    <property type="entry name" value="NUDIX_hydrolase_dom"/>
</dbReference>
<dbReference type="InterPro" id="IPR020084">
    <property type="entry name" value="NUDIX_hydrolase_CS"/>
</dbReference>